<evidence type="ECO:0000256" key="5">
    <source>
        <dbReference type="ARBA" id="ARBA00023163"/>
    </source>
</evidence>
<dbReference type="InterPro" id="IPR052360">
    <property type="entry name" value="Transcr_Regulatory_Proteins"/>
</dbReference>
<organism evidence="7 8">
    <name type="scientific">Lithohypha guttulata</name>
    <dbReference type="NCBI Taxonomy" id="1690604"/>
    <lineage>
        <taxon>Eukaryota</taxon>
        <taxon>Fungi</taxon>
        <taxon>Dikarya</taxon>
        <taxon>Ascomycota</taxon>
        <taxon>Pezizomycotina</taxon>
        <taxon>Eurotiomycetes</taxon>
        <taxon>Chaetothyriomycetidae</taxon>
        <taxon>Chaetothyriales</taxon>
        <taxon>Trichomeriaceae</taxon>
        <taxon>Lithohypha</taxon>
    </lineage>
</organism>
<keyword evidence="2" id="KW-0862">Zinc</keyword>
<proteinExistence type="predicted"/>
<dbReference type="Proteomes" id="UP001345013">
    <property type="component" value="Unassembled WGS sequence"/>
</dbReference>
<reference evidence="7 8" key="1">
    <citation type="submission" date="2023-08" db="EMBL/GenBank/DDBJ databases">
        <title>Black Yeasts Isolated from many extreme environments.</title>
        <authorList>
            <person name="Coleine C."/>
            <person name="Stajich J.E."/>
            <person name="Selbmann L."/>
        </authorList>
    </citation>
    <scope>NUCLEOTIDE SEQUENCE [LARGE SCALE GENOMIC DNA]</scope>
    <source>
        <strain evidence="7 8">CCFEE 5885</strain>
    </source>
</reference>
<dbReference type="EMBL" id="JAVRRG010000026">
    <property type="protein sequence ID" value="KAK5095688.1"/>
    <property type="molecule type" value="Genomic_DNA"/>
</dbReference>
<keyword evidence="3" id="KW-0805">Transcription regulation</keyword>
<protein>
    <submittedName>
        <fullName evidence="7">Uncharacterized protein</fullName>
    </submittedName>
</protein>
<evidence type="ECO:0000313" key="7">
    <source>
        <dbReference type="EMBL" id="KAK5095688.1"/>
    </source>
</evidence>
<gene>
    <name evidence="7" type="ORF">LTR24_002905</name>
</gene>
<name>A0ABR0KHW7_9EURO</name>
<accession>A0ABR0KHW7</accession>
<evidence type="ECO:0000256" key="6">
    <source>
        <dbReference type="ARBA" id="ARBA00023242"/>
    </source>
</evidence>
<evidence type="ECO:0000313" key="8">
    <source>
        <dbReference type="Proteomes" id="UP001345013"/>
    </source>
</evidence>
<dbReference type="PANTHER" id="PTHR36206:SF13">
    <property type="entry name" value="TRANSCRIPTIONAL REGULATORY PROTEIN MOC3"/>
    <property type="match status" value="1"/>
</dbReference>
<keyword evidence="1" id="KW-0479">Metal-binding</keyword>
<keyword evidence="5" id="KW-0804">Transcription</keyword>
<keyword evidence="6" id="KW-0539">Nucleus</keyword>
<keyword evidence="4" id="KW-0238">DNA-binding</keyword>
<evidence type="ECO:0000256" key="3">
    <source>
        <dbReference type="ARBA" id="ARBA00023015"/>
    </source>
</evidence>
<evidence type="ECO:0000256" key="2">
    <source>
        <dbReference type="ARBA" id="ARBA00022833"/>
    </source>
</evidence>
<comment type="caution">
    <text evidence="7">The sequence shown here is derived from an EMBL/GenBank/DDBJ whole genome shotgun (WGS) entry which is preliminary data.</text>
</comment>
<evidence type="ECO:0000256" key="4">
    <source>
        <dbReference type="ARBA" id="ARBA00023125"/>
    </source>
</evidence>
<keyword evidence="8" id="KW-1185">Reference proteome</keyword>
<sequence length="455" mass="51289">MSVFRYEQPVRTKSNSPRLLHELEPLPWLMYRGEKRAFIYFLEQSAPILSGALDYGFWNVLVPRMAESNMVVRYAIFAISHFWENPVRSHSNGLASIHPISRKHLSALEWHAKALSANRMQSDAKATADIMLKCTLFSALEFQQNNFQSGLRLIRIVFTMLAPLLTTGGSSSQSMPANDVADILVQMAMRNSSLVLTLWDDLGIAPAPDSSLDNVQTAVYRAMLMVYAGMKDTYLARLSNARTYIDKLLLTYMQMRYSLRMLKDRLGAMGTIADGTSSHRVQALREYCDISLAWLDGLSNTALLHQDASDYLAEVLMRTRNIEAQAHLLYPIAASTAFFHQMAILPAAYLVAVFATNAGLRADALALMKWKRREASKAQPPAIVMSLEGDVVDSIERPFTDRFQLRHEPTHQPQILYKIYQIPIQPSVPVWQPPKPVDTEPIQTSSFWTSMGVTE</sequence>
<dbReference type="PANTHER" id="PTHR36206">
    <property type="entry name" value="ASPERCRYPTIN BIOSYNTHESIS CLUSTER-SPECIFIC TRANSCRIPTION REGULATOR ATNN-RELATED"/>
    <property type="match status" value="1"/>
</dbReference>
<evidence type="ECO:0000256" key="1">
    <source>
        <dbReference type="ARBA" id="ARBA00022723"/>
    </source>
</evidence>